<dbReference type="AlphaFoldDB" id="A0A0F9C1X6"/>
<proteinExistence type="predicted"/>
<feature type="non-terminal residue" evidence="1">
    <location>
        <position position="1"/>
    </location>
</feature>
<dbReference type="EMBL" id="LAZR01038184">
    <property type="protein sequence ID" value="KKL20217.1"/>
    <property type="molecule type" value="Genomic_DNA"/>
</dbReference>
<name>A0A0F9C1X6_9ZZZZ</name>
<feature type="non-terminal residue" evidence="1">
    <location>
        <position position="514"/>
    </location>
</feature>
<gene>
    <name evidence="1" type="ORF">LCGC14_2457670</name>
</gene>
<evidence type="ECO:0000313" key="1">
    <source>
        <dbReference type="EMBL" id="KKL20217.1"/>
    </source>
</evidence>
<sequence length="514" mass="53443">TLYGGADLAVDLRRSAINSTQNGTATIAHSGFTDGNDKLIFFIGTDIATEDSAGTGINNSFGVCHATGSDAGGWTFVQRSVSWSSDHNNVAGSPASRMTTSRVLDILTETGGADWQLEVTALDHSPAEWTVTTRQTGAGAGMEVYSLALDIDDRSGKVFSVDGPTSGATWVVTGIGFTPQYVGLVLTAHTLEVDIRTDAQAGAHGISSNTGSGEETCHSWYNEDAALDTVTNNLFRSRVIDFRDDDVTTVIQDHSHLSFDSDGFTTTINAENETTARKFFGWAIEKAAAAGPITLGLASETDAALVLGRLKSLAFTLGAETDSAQGIIPARSALLGTATETDSGFTVPFSKARLVGVAAETDSALALGRLKELLLTLAGEADATFVIPHSKARTPGTAGETDSALALGRLKELLIALAGETDTTFAVSASRAKTLGIAGETDSAFVLTWAKSKGVGVAGENDSTFVLTWTKARGIGIAGETDSALSVLPVRLVPVGVALELDTAFVLAWTKAKL</sequence>
<organism evidence="1">
    <name type="scientific">marine sediment metagenome</name>
    <dbReference type="NCBI Taxonomy" id="412755"/>
    <lineage>
        <taxon>unclassified sequences</taxon>
        <taxon>metagenomes</taxon>
        <taxon>ecological metagenomes</taxon>
    </lineage>
</organism>
<comment type="caution">
    <text evidence="1">The sequence shown here is derived from an EMBL/GenBank/DDBJ whole genome shotgun (WGS) entry which is preliminary data.</text>
</comment>
<protein>
    <submittedName>
        <fullName evidence="1">Uncharacterized protein</fullName>
    </submittedName>
</protein>
<accession>A0A0F9C1X6</accession>
<reference evidence="1" key="1">
    <citation type="journal article" date="2015" name="Nature">
        <title>Complex archaea that bridge the gap between prokaryotes and eukaryotes.</title>
        <authorList>
            <person name="Spang A."/>
            <person name="Saw J.H."/>
            <person name="Jorgensen S.L."/>
            <person name="Zaremba-Niedzwiedzka K."/>
            <person name="Martijn J."/>
            <person name="Lind A.E."/>
            <person name="van Eijk R."/>
            <person name="Schleper C."/>
            <person name="Guy L."/>
            <person name="Ettema T.J."/>
        </authorList>
    </citation>
    <scope>NUCLEOTIDE SEQUENCE</scope>
</reference>